<dbReference type="Proteomes" id="UP000054549">
    <property type="component" value="Unassembled WGS sequence"/>
</dbReference>
<dbReference type="EMBL" id="KN818331">
    <property type="protein sequence ID" value="KIL58725.1"/>
    <property type="molecule type" value="Genomic_DNA"/>
</dbReference>
<accession>A0A0C2S7H0</accession>
<name>A0A0C2S7H0_AMAMK</name>
<dbReference type="AlphaFoldDB" id="A0A0C2S7H0"/>
<proteinExistence type="predicted"/>
<gene>
    <name evidence="1" type="ORF">M378DRAFT_170276</name>
</gene>
<dbReference type="HOGENOM" id="CLU_2739472_0_0_1"/>
<evidence type="ECO:0000313" key="2">
    <source>
        <dbReference type="Proteomes" id="UP000054549"/>
    </source>
</evidence>
<protein>
    <submittedName>
        <fullName evidence="1">Uncharacterized protein</fullName>
    </submittedName>
</protein>
<organism evidence="1 2">
    <name type="scientific">Amanita muscaria (strain Koide BX008)</name>
    <dbReference type="NCBI Taxonomy" id="946122"/>
    <lineage>
        <taxon>Eukaryota</taxon>
        <taxon>Fungi</taxon>
        <taxon>Dikarya</taxon>
        <taxon>Basidiomycota</taxon>
        <taxon>Agaricomycotina</taxon>
        <taxon>Agaricomycetes</taxon>
        <taxon>Agaricomycetidae</taxon>
        <taxon>Agaricales</taxon>
        <taxon>Pluteineae</taxon>
        <taxon>Amanitaceae</taxon>
        <taxon>Amanita</taxon>
    </lineage>
</organism>
<reference evidence="1 2" key="1">
    <citation type="submission" date="2014-04" db="EMBL/GenBank/DDBJ databases">
        <title>Evolutionary Origins and Diversification of the Mycorrhizal Mutualists.</title>
        <authorList>
            <consortium name="DOE Joint Genome Institute"/>
            <consortium name="Mycorrhizal Genomics Consortium"/>
            <person name="Kohler A."/>
            <person name="Kuo A."/>
            <person name="Nagy L.G."/>
            <person name="Floudas D."/>
            <person name="Copeland A."/>
            <person name="Barry K.W."/>
            <person name="Cichocki N."/>
            <person name="Veneault-Fourrey C."/>
            <person name="LaButti K."/>
            <person name="Lindquist E.A."/>
            <person name="Lipzen A."/>
            <person name="Lundell T."/>
            <person name="Morin E."/>
            <person name="Murat C."/>
            <person name="Riley R."/>
            <person name="Ohm R."/>
            <person name="Sun H."/>
            <person name="Tunlid A."/>
            <person name="Henrissat B."/>
            <person name="Grigoriev I.V."/>
            <person name="Hibbett D.S."/>
            <person name="Martin F."/>
        </authorList>
    </citation>
    <scope>NUCLEOTIDE SEQUENCE [LARGE SCALE GENOMIC DNA]</scope>
    <source>
        <strain evidence="1 2">Koide BX008</strain>
    </source>
</reference>
<sequence>MTNCYPTKSLHANLTIGPEPFDDPFNIEGPFTRNIGARSLLTFRMKLRQPLKITSLSKETVNFRPTDAPFS</sequence>
<dbReference type="InParanoid" id="A0A0C2S7H0"/>
<keyword evidence="2" id="KW-1185">Reference proteome</keyword>
<evidence type="ECO:0000313" key="1">
    <source>
        <dbReference type="EMBL" id="KIL58725.1"/>
    </source>
</evidence>